<reference evidence="2" key="1">
    <citation type="journal article" date="2017" name="Proc. R. Soc. B">
        <title>Mitochondrial phylogenomics of Hemiptera reveals adaptive innovations driving the diversification of true bugs.</title>
        <authorList>
            <person name="Li H."/>
            <person name="Leavengood J.M.Jr."/>
            <person name="Chapman E.G."/>
            <person name="Burkhardt D."/>
            <person name="Song F."/>
            <person name="Jiang P."/>
            <person name="Liu J."/>
            <person name="Zhou X."/>
            <person name="Cai W."/>
        </authorList>
    </citation>
    <scope>NUCLEOTIDE SEQUENCE</scope>
</reference>
<protein>
    <submittedName>
        <fullName evidence="2">ATP synthase F0 subunit 8</fullName>
    </submittedName>
</protein>
<dbReference type="EMBL" id="KP406516">
    <property type="protein sequence ID" value="AKK32521.1"/>
    <property type="molecule type" value="Genomic_DNA"/>
</dbReference>
<keyword evidence="2" id="KW-0496">Mitochondrion</keyword>
<feature type="transmembrane region" description="Helical" evidence="1">
    <location>
        <begin position="6"/>
        <end position="31"/>
    </location>
</feature>
<sequence length="51" mass="6634">MPQMSPLYWLIMMLMFMFMLMIMINMIYFNYMVKMNYIKKNYKNFNLIWKW</sequence>
<geneLocation type="mitochondrion" evidence="2"/>
<keyword evidence="1" id="KW-0472">Membrane</keyword>
<dbReference type="AlphaFoldDB" id="A0A342D244"/>
<keyword evidence="1" id="KW-0812">Transmembrane</keyword>
<gene>
    <name evidence="2" type="primary">ATP8</name>
</gene>
<keyword evidence="1" id="KW-1133">Transmembrane helix</keyword>
<evidence type="ECO:0000313" key="2">
    <source>
        <dbReference type="EMBL" id="AKK32521.1"/>
    </source>
</evidence>
<name>A0A342D244_9HEMI</name>
<proteinExistence type="predicted"/>
<organism evidence="2">
    <name type="scientific">Henschiella sp. PJ-2015</name>
    <dbReference type="NCBI Taxonomy" id="1663422"/>
    <lineage>
        <taxon>Eukaryota</taxon>
        <taxon>Metazoa</taxon>
        <taxon>Ecdysozoa</taxon>
        <taxon>Arthropoda</taxon>
        <taxon>Hexapoda</taxon>
        <taxon>Insecta</taxon>
        <taxon>Pterygota</taxon>
        <taxon>Neoptera</taxon>
        <taxon>Paraneoptera</taxon>
        <taxon>Hemiptera</taxon>
        <taxon>Heteroptera</taxon>
        <taxon>Enicocephalidae</taxon>
        <taxon>Henschiella</taxon>
    </lineage>
</organism>
<accession>A0A342D244</accession>
<evidence type="ECO:0000256" key="1">
    <source>
        <dbReference type="SAM" id="Phobius"/>
    </source>
</evidence>